<sequence>MILEMALIAQLALCSPPPATYRAEDYEYEYYKLLREHEDLQRNYDDLEDAYEDATSDPLYPEE</sequence>
<reference evidence="2 3" key="1">
    <citation type="submission" date="2016-11" db="EMBL/GenBank/DDBJ databases">
        <authorList>
            <person name="Jaros S."/>
            <person name="Januszkiewicz K."/>
            <person name="Wedrychowicz H."/>
        </authorList>
    </citation>
    <scope>NUCLEOTIDE SEQUENCE [LARGE SCALE GENOMIC DNA]</scope>
    <source>
        <strain evidence="2 3">DSM 3074</strain>
    </source>
</reference>
<accession>A0A1M6BW49</accession>
<dbReference type="Proteomes" id="UP000191240">
    <property type="component" value="Unassembled WGS sequence"/>
</dbReference>
<evidence type="ECO:0000313" key="2">
    <source>
        <dbReference type="EMBL" id="SHI52901.1"/>
    </source>
</evidence>
<feature type="compositionally biased region" description="Acidic residues" evidence="1">
    <location>
        <begin position="46"/>
        <end position="63"/>
    </location>
</feature>
<dbReference type="AlphaFoldDB" id="A0A1M6BW49"/>
<dbReference type="RefSeq" id="WP_080325473.1">
    <property type="nucleotide sequence ID" value="NZ_FQYW01000007.1"/>
</dbReference>
<protein>
    <submittedName>
        <fullName evidence="2">Uncharacterized protein</fullName>
    </submittedName>
</protein>
<name>A0A1M6BW49_9FIRM</name>
<evidence type="ECO:0000313" key="3">
    <source>
        <dbReference type="Proteomes" id="UP000191240"/>
    </source>
</evidence>
<evidence type="ECO:0000256" key="1">
    <source>
        <dbReference type="SAM" id="MobiDB-lite"/>
    </source>
</evidence>
<dbReference type="EMBL" id="FQYW01000007">
    <property type="protein sequence ID" value="SHI52901.1"/>
    <property type="molecule type" value="Genomic_DNA"/>
</dbReference>
<feature type="region of interest" description="Disordered" evidence="1">
    <location>
        <begin position="44"/>
        <end position="63"/>
    </location>
</feature>
<organism evidence="2 3">
    <name type="scientific">Anaerovibrio lipolyticus DSM 3074</name>
    <dbReference type="NCBI Taxonomy" id="1120997"/>
    <lineage>
        <taxon>Bacteria</taxon>
        <taxon>Bacillati</taxon>
        <taxon>Bacillota</taxon>
        <taxon>Negativicutes</taxon>
        <taxon>Selenomonadales</taxon>
        <taxon>Selenomonadaceae</taxon>
        <taxon>Anaerovibrio</taxon>
    </lineage>
</organism>
<proteinExistence type="predicted"/>
<gene>
    <name evidence="2" type="ORF">SAMN02745671_00870</name>
</gene>